<evidence type="ECO:0000313" key="2">
    <source>
        <dbReference type="EMBL" id="HEA20551.1"/>
    </source>
</evidence>
<dbReference type="Proteomes" id="UP000886191">
    <property type="component" value="Unassembled WGS sequence"/>
</dbReference>
<dbReference type="InterPro" id="IPR004843">
    <property type="entry name" value="Calcineurin-like_PHP"/>
</dbReference>
<dbReference type="Gene3D" id="3.60.21.10">
    <property type="match status" value="2"/>
</dbReference>
<evidence type="ECO:0000259" key="1">
    <source>
        <dbReference type="Pfam" id="PF00149"/>
    </source>
</evidence>
<feature type="domain" description="Calcineurin-like phosphoesterase" evidence="1">
    <location>
        <begin position="48"/>
        <end position="168"/>
    </location>
</feature>
<dbReference type="AlphaFoldDB" id="A0A831VN58"/>
<dbReference type="PROSITE" id="PS51257">
    <property type="entry name" value="PROKAR_LIPOPROTEIN"/>
    <property type="match status" value="1"/>
</dbReference>
<comment type="caution">
    <text evidence="2">The sequence shown here is derived from an EMBL/GenBank/DDBJ whole genome shotgun (WGS) entry which is preliminary data.</text>
</comment>
<sequence>MVSSKLLISQPSVVQLLQIGVCLIFTFWATACSTNKHIDKTSNTESGIRIAFMSDVHLLDVYGTLHDVGYSGVKNPKTNTNALIRTMNAQLHSTRLFNENYFAFRAALDDAVQRGITLIALPGDFSDDGQPLNVEGLNRILQEYSEEHDISFFLTTGNHDPIRPFDMEAGKSDFLGSAGKAQPIMSEAGMYFSNLRTEHPTIISKDIKALGYEGIVNRLSEHGFFPKANYKYWATPFSNYTYETYSLERAKDASLFEKRKNFKANGESALPDVSYVVEPVNGIWVLALDANVYILADEPNQYAGAGIGYNEVLHHKQYLINWVTEIASEAKRLGKTLIAFSHYPMVDFNDGASDEISDLLGEDASQAYRIPVEKVAEVFADAGIQVHIGGHMHLNDTGIYTSVSGNTLVNIQVPSLAAYKPAYKIASIKADDMIEVKTVVLDSVLDFDMFFELYEEEYRFLKGVNSEAVWNESILKSVSYKEYTNWHLKELVRLRFLYDDWPKAIADFFRSLNGEQFLILSLTDPIFTKDELMKVLQGTTDSTLWRDARKKAESLCSQKGLDIENFKQWGGFDLIYDFYRLRSADKLALQDIGEDRVRQYEMLFESLENTTQNQNFPELWQFARIFKKQLSGEPANEFTIDLKEGKVTPK</sequence>
<dbReference type="GO" id="GO:0016787">
    <property type="term" value="F:hydrolase activity"/>
    <property type="evidence" value="ECO:0007669"/>
    <property type="project" value="InterPro"/>
</dbReference>
<dbReference type="EMBL" id="DRGL01000023">
    <property type="protein sequence ID" value="HEA20551.1"/>
    <property type="molecule type" value="Genomic_DNA"/>
</dbReference>
<accession>A0A831VN58</accession>
<proteinExistence type="predicted"/>
<gene>
    <name evidence="2" type="ORF">ENH87_06495</name>
</gene>
<organism evidence="2">
    <name type="scientific">Pricia antarctica</name>
    <dbReference type="NCBI Taxonomy" id="641691"/>
    <lineage>
        <taxon>Bacteria</taxon>
        <taxon>Pseudomonadati</taxon>
        <taxon>Bacteroidota</taxon>
        <taxon>Flavobacteriia</taxon>
        <taxon>Flavobacteriales</taxon>
        <taxon>Flavobacteriaceae</taxon>
        <taxon>Pricia</taxon>
    </lineage>
</organism>
<dbReference type="SUPFAM" id="SSF56300">
    <property type="entry name" value="Metallo-dependent phosphatases"/>
    <property type="match status" value="1"/>
</dbReference>
<protein>
    <submittedName>
        <fullName evidence="2">Metallophosphoesterase</fullName>
    </submittedName>
</protein>
<reference evidence="2" key="1">
    <citation type="journal article" date="2020" name="mSystems">
        <title>Genome- and Community-Level Interaction Insights into Carbon Utilization and Element Cycling Functions of Hydrothermarchaeota in Hydrothermal Sediment.</title>
        <authorList>
            <person name="Zhou Z."/>
            <person name="Liu Y."/>
            <person name="Xu W."/>
            <person name="Pan J."/>
            <person name="Luo Z.H."/>
            <person name="Li M."/>
        </authorList>
    </citation>
    <scope>NUCLEOTIDE SEQUENCE [LARGE SCALE GENOMIC DNA]</scope>
    <source>
        <strain evidence="2">HyVt-345</strain>
    </source>
</reference>
<name>A0A831VN58_9FLAO</name>
<dbReference type="InterPro" id="IPR029052">
    <property type="entry name" value="Metallo-depent_PP-like"/>
</dbReference>
<dbReference type="Pfam" id="PF00149">
    <property type="entry name" value="Metallophos"/>
    <property type="match status" value="1"/>
</dbReference>